<feature type="region of interest" description="Disordered" evidence="1">
    <location>
        <begin position="226"/>
        <end position="249"/>
    </location>
</feature>
<evidence type="ECO:0000313" key="2">
    <source>
        <dbReference type="EMBL" id="GCE01782.1"/>
    </source>
</evidence>
<reference evidence="2 3" key="1">
    <citation type="submission" date="2018-12" db="EMBL/GenBank/DDBJ databases">
        <title>Draft genome sequence of Embleya hyalina NBRC 13850T.</title>
        <authorList>
            <person name="Komaki H."/>
            <person name="Hosoyama A."/>
            <person name="Kimura A."/>
            <person name="Ichikawa N."/>
            <person name="Tamura T."/>
        </authorList>
    </citation>
    <scope>NUCLEOTIDE SEQUENCE [LARGE SCALE GENOMIC DNA]</scope>
    <source>
        <strain evidence="2 3">NBRC 13850</strain>
    </source>
</reference>
<feature type="region of interest" description="Disordered" evidence="1">
    <location>
        <begin position="117"/>
        <end position="156"/>
    </location>
</feature>
<evidence type="ECO:0000256" key="1">
    <source>
        <dbReference type="SAM" id="MobiDB-lite"/>
    </source>
</evidence>
<name>A0A401Z4J4_9ACTN</name>
<dbReference type="Proteomes" id="UP000286931">
    <property type="component" value="Unassembled WGS sequence"/>
</dbReference>
<comment type="caution">
    <text evidence="2">The sequence shown here is derived from an EMBL/GenBank/DDBJ whole genome shotgun (WGS) entry which is preliminary data.</text>
</comment>
<keyword evidence="3" id="KW-1185">Reference proteome</keyword>
<dbReference type="EMBL" id="BIFH01000053">
    <property type="protein sequence ID" value="GCE01782.1"/>
    <property type="molecule type" value="Genomic_DNA"/>
</dbReference>
<protein>
    <submittedName>
        <fullName evidence="2">Uncharacterized protein</fullName>
    </submittedName>
</protein>
<sequence length="249" mass="27801">MPRCVPGFDPARKLRQLGREVLVFDGTRERHHVGMGTDHVRDVEQADPISDVMLSGTDRVSVIGTLHATKWVDLAVRIAFDDLRTAPPDPRWSTFGKARRNWRELFRCRQVRQSRRAVSAASGRPTAAGRVRARRPGAVRGCRGIGQGERRPRRGSRRCYLVQHANHAETKVLKPSTACQRRQRQPPHGVFLTALRPLPRAGSPSAGPAWHTARATGGIRLGVRSADRRSPAGRARTWQYPTTRTTGRP</sequence>
<organism evidence="2 3">
    <name type="scientific">Embleya hyalina</name>
    <dbReference type="NCBI Taxonomy" id="516124"/>
    <lineage>
        <taxon>Bacteria</taxon>
        <taxon>Bacillati</taxon>
        <taxon>Actinomycetota</taxon>
        <taxon>Actinomycetes</taxon>
        <taxon>Kitasatosporales</taxon>
        <taxon>Streptomycetaceae</taxon>
        <taxon>Embleya</taxon>
    </lineage>
</organism>
<proteinExistence type="predicted"/>
<evidence type="ECO:0000313" key="3">
    <source>
        <dbReference type="Proteomes" id="UP000286931"/>
    </source>
</evidence>
<gene>
    <name evidence="2" type="ORF">EHYA_09556</name>
</gene>
<dbReference type="AlphaFoldDB" id="A0A401Z4J4"/>
<feature type="compositionally biased region" description="Polar residues" evidence="1">
    <location>
        <begin position="239"/>
        <end position="249"/>
    </location>
</feature>
<accession>A0A401Z4J4</accession>